<dbReference type="RefSeq" id="WP_330973421.1">
    <property type="nucleotide sequence ID" value="NZ_JAZGLY010000001.1"/>
</dbReference>
<proteinExistence type="predicted"/>
<gene>
    <name evidence="2" type="ORF">V2H41_01895</name>
</gene>
<keyword evidence="3" id="KW-1185">Reference proteome</keyword>
<dbReference type="Proteomes" id="UP001357452">
    <property type="component" value="Unassembled WGS sequence"/>
</dbReference>
<dbReference type="EMBL" id="JAZGLY010000001">
    <property type="protein sequence ID" value="MEE6186016.1"/>
    <property type="molecule type" value="Genomic_DNA"/>
</dbReference>
<accession>A0ABU7RDK3</accession>
<evidence type="ECO:0000313" key="2">
    <source>
        <dbReference type="EMBL" id="MEE6186016.1"/>
    </source>
</evidence>
<comment type="caution">
    <text evidence="2">The sequence shown here is derived from an EMBL/GenBank/DDBJ whole genome shotgun (WGS) entry which is preliminary data.</text>
</comment>
<sequence>MKKYIIVSFMLAGILMMQNATAQLSININIGNQPAWGPVGYNYVRYYYLPEINVYYDVDAKMFIYPSGRKWVTARYLPRNYGHIDLYKTYKVVINRNYPPYRDNRADIAKYSRYKNIRNQVVIRDSRDRRYLESNNRTHEDRIIARNRARR</sequence>
<name>A0ABU7RDK3_9BACT</name>
<organism evidence="2 3">
    <name type="scientific">Niabella digestorum</name>
    <dbReference type="NCBI Taxonomy" id="3117701"/>
    <lineage>
        <taxon>Bacteria</taxon>
        <taxon>Pseudomonadati</taxon>
        <taxon>Bacteroidota</taxon>
        <taxon>Chitinophagia</taxon>
        <taxon>Chitinophagales</taxon>
        <taxon>Chitinophagaceae</taxon>
        <taxon>Niabella</taxon>
    </lineage>
</organism>
<feature type="chain" id="PRO_5046316544" evidence="1">
    <location>
        <begin position="23"/>
        <end position="151"/>
    </location>
</feature>
<protein>
    <submittedName>
        <fullName evidence="2">Uncharacterized protein</fullName>
    </submittedName>
</protein>
<evidence type="ECO:0000313" key="3">
    <source>
        <dbReference type="Proteomes" id="UP001357452"/>
    </source>
</evidence>
<evidence type="ECO:0000256" key="1">
    <source>
        <dbReference type="SAM" id="SignalP"/>
    </source>
</evidence>
<feature type="signal peptide" evidence="1">
    <location>
        <begin position="1"/>
        <end position="22"/>
    </location>
</feature>
<reference evidence="2 3" key="1">
    <citation type="submission" date="2024-01" db="EMBL/GenBank/DDBJ databases">
        <title>Niabella digestum sp. nov., isolated from waste digestion system.</title>
        <authorList>
            <person name="Zhang L."/>
        </authorList>
    </citation>
    <scope>NUCLEOTIDE SEQUENCE [LARGE SCALE GENOMIC DNA]</scope>
    <source>
        <strain evidence="2 3">A18</strain>
    </source>
</reference>
<keyword evidence="1" id="KW-0732">Signal</keyword>